<dbReference type="InParanoid" id="A0A1X7VFP2"/>
<proteinExistence type="predicted"/>
<reference evidence="1" key="1">
    <citation type="submission" date="2017-05" db="UniProtKB">
        <authorList>
            <consortium name="EnsemblMetazoa"/>
        </authorList>
    </citation>
    <scope>IDENTIFICATION</scope>
</reference>
<protein>
    <submittedName>
        <fullName evidence="1">Uncharacterized protein</fullName>
    </submittedName>
</protein>
<sequence length="75" mass="8495">MWKLPQEFRVLSSLKMSDKEGECNPILAALLEEINACERAGIIHKSWNVYTKTKRESATATTLTMKDSGHSECCY</sequence>
<accession>A0A1X7VFP2</accession>
<dbReference type="EnsemblMetazoa" id="Aqu2.1.38861_001">
    <property type="protein sequence ID" value="Aqu2.1.38861_001"/>
    <property type="gene ID" value="Aqu2.1.38861"/>
</dbReference>
<dbReference type="AlphaFoldDB" id="A0A1X7VFP2"/>
<evidence type="ECO:0000313" key="1">
    <source>
        <dbReference type="EnsemblMetazoa" id="Aqu2.1.38861_001"/>
    </source>
</evidence>
<name>A0A1X7VFP2_AMPQE</name>
<organism evidence="1">
    <name type="scientific">Amphimedon queenslandica</name>
    <name type="common">Sponge</name>
    <dbReference type="NCBI Taxonomy" id="400682"/>
    <lineage>
        <taxon>Eukaryota</taxon>
        <taxon>Metazoa</taxon>
        <taxon>Porifera</taxon>
        <taxon>Demospongiae</taxon>
        <taxon>Heteroscleromorpha</taxon>
        <taxon>Haplosclerida</taxon>
        <taxon>Niphatidae</taxon>
        <taxon>Amphimedon</taxon>
    </lineage>
</organism>